<evidence type="ECO:0000259" key="1">
    <source>
        <dbReference type="Pfam" id="PF00005"/>
    </source>
</evidence>
<dbReference type="InterPro" id="IPR003439">
    <property type="entry name" value="ABC_transporter-like_ATP-bd"/>
</dbReference>
<dbReference type="PANTHER" id="PTHR31048">
    <property type="entry name" value="OS03G0233200 PROTEIN"/>
    <property type="match status" value="1"/>
</dbReference>
<gene>
    <name evidence="2" type="ORF">V6N12_051182</name>
</gene>
<comment type="caution">
    <text evidence="2">The sequence shown here is derived from an EMBL/GenBank/DDBJ whole genome shotgun (WGS) entry which is preliminary data.</text>
</comment>
<name>A0ABR2GEV1_9ROSI</name>
<dbReference type="Gene3D" id="2.60.110.10">
    <property type="entry name" value="Thaumatin"/>
    <property type="match status" value="1"/>
</dbReference>
<dbReference type="Proteomes" id="UP001472677">
    <property type="component" value="Unassembled WGS sequence"/>
</dbReference>
<accession>A0ABR2GEV1</accession>
<organism evidence="2 3">
    <name type="scientific">Hibiscus sabdariffa</name>
    <name type="common">roselle</name>
    <dbReference type="NCBI Taxonomy" id="183260"/>
    <lineage>
        <taxon>Eukaryota</taxon>
        <taxon>Viridiplantae</taxon>
        <taxon>Streptophyta</taxon>
        <taxon>Embryophyta</taxon>
        <taxon>Tracheophyta</taxon>
        <taxon>Spermatophyta</taxon>
        <taxon>Magnoliopsida</taxon>
        <taxon>eudicotyledons</taxon>
        <taxon>Gunneridae</taxon>
        <taxon>Pentapetalae</taxon>
        <taxon>rosids</taxon>
        <taxon>malvids</taxon>
        <taxon>Malvales</taxon>
        <taxon>Malvaceae</taxon>
        <taxon>Malvoideae</taxon>
        <taxon>Hibiscus</taxon>
    </lineage>
</organism>
<evidence type="ECO:0000313" key="3">
    <source>
        <dbReference type="Proteomes" id="UP001472677"/>
    </source>
</evidence>
<dbReference type="PROSITE" id="PS51367">
    <property type="entry name" value="THAUMATIN_2"/>
    <property type="match status" value="1"/>
</dbReference>
<feature type="domain" description="ABC transporter" evidence="1">
    <location>
        <begin position="122"/>
        <end position="196"/>
    </location>
</feature>
<proteinExistence type="predicted"/>
<dbReference type="SUPFAM" id="SSF52540">
    <property type="entry name" value="P-loop containing nucleoside triphosphate hydrolases"/>
    <property type="match status" value="1"/>
</dbReference>
<sequence>MQSDMKVASGICRSKSLVYFGVWPGILGNTLLDTTGFQLQSSGSRSIQAPPSWSGRFWGSTGCIQDPNTGQITCQTGDCGSTRMACNGKGASPPVTLAEFTVGSGTYDQGGERLKELAALRNSPQENINRTEPNDSASDVEPALVSTTIYENIKIPDQRWRSTSRVQLSEGQKQRVATARGILKNPSILLLDEATSALDTEYEKLVPEALDNLMEGPSHNHCSA</sequence>
<evidence type="ECO:0000313" key="2">
    <source>
        <dbReference type="EMBL" id="KAK8601345.1"/>
    </source>
</evidence>
<dbReference type="Pfam" id="PF00005">
    <property type="entry name" value="ABC_tran"/>
    <property type="match status" value="1"/>
</dbReference>
<dbReference type="InterPro" id="IPR001938">
    <property type="entry name" value="Thaumatin"/>
</dbReference>
<reference evidence="2 3" key="1">
    <citation type="journal article" date="2024" name="G3 (Bethesda)">
        <title>Genome assembly of Hibiscus sabdariffa L. provides insights into metabolisms of medicinal natural products.</title>
        <authorList>
            <person name="Kim T."/>
        </authorList>
    </citation>
    <scope>NUCLEOTIDE SEQUENCE [LARGE SCALE GENOMIC DNA]</scope>
    <source>
        <strain evidence="2">TK-2024</strain>
        <tissue evidence="2">Old leaves</tissue>
    </source>
</reference>
<protein>
    <recommendedName>
        <fullName evidence="1">ABC transporter domain-containing protein</fullName>
    </recommendedName>
</protein>
<dbReference type="EMBL" id="JBBPBM010000001">
    <property type="protein sequence ID" value="KAK8601345.1"/>
    <property type="molecule type" value="Genomic_DNA"/>
</dbReference>
<dbReference type="Gene3D" id="3.40.50.300">
    <property type="entry name" value="P-loop containing nucleotide triphosphate hydrolases"/>
    <property type="match status" value="1"/>
</dbReference>
<dbReference type="SUPFAM" id="SSF49870">
    <property type="entry name" value="Osmotin, thaumatin-like protein"/>
    <property type="match status" value="1"/>
</dbReference>
<dbReference type="InterPro" id="IPR027417">
    <property type="entry name" value="P-loop_NTPase"/>
</dbReference>
<keyword evidence="3" id="KW-1185">Reference proteome</keyword>
<dbReference type="Pfam" id="PF00314">
    <property type="entry name" value="Thaumatin"/>
    <property type="match status" value="1"/>
</dbReference>
<dbReference type="InterPro" id="IPR037176">
    <property type="entry name" value="Osmotin/thaumatin-like_sf"/>
</dbReference>
<dbReference type="SMART" id="SM00205">
    <property type="entry name" value="THN"/>
    <property type="match status" value="1"/>
</dbReference>